<accession>A0A6C0F8X3</accession>
<sequence>MNQNTRAMYDKNTTKNRNVLIQKPATFVLDPVNENRLYRSAGPNNINNDTELRMKPTRLNYFNRPQTELFGTAPNQTLGHYTFTDIESKLRDGEDVNTCNKQITETYFRPHDVIEDPILSVDSTVRPISTRADLRNSYCNVNSRAHDLNTHIIKN</sequence>
<name>A0A6C0F8X3_9ZZZZ</name>
<proteinExistence type="predicted"/>
<reference evidence="1" key="1">
    <citation type="journal article" date="2020" name="Nature">
        <title>Giant virus diversity and host interactions through global metagenomics.</title>
        <authorList>
            <person name="Schulz F."/>
            <person name="Roux S."/>
            <person name="Paez-Espino D."/>
            <person name="Jungbluth S."/>
            <person name="Walsh D.A."/>
            <person name="Denef V.J."/>
            <person name="McMahon K.D."/>
            <person name="Konstantinidis K.T."/>
            <person name="Eloe-Fadrosh E.A."/>
            <person name="Kyrpides N.C."/>
            <person name="Woyke T."/>
        </authorList>
    </citation>
    <scope>NUCLEOTIDE SEQUENCE</scope>
    <source>
        <strain evidence="1">GVMAG-S-ERX555967-131</strain>
    </source>
</reference>
<dbReference type="AlphaFoldDB" id="A0A6C0F8X3"/>
<dbReference type="EMBL" id="MN738789">
    <property type="protein sequence ID" value="QHT37019.1"/>
    <property type="molecule type" value="Genomic_DNA"/>
</dbReference>
<protein>
    <submittedName>
        <fullName evidence="1">Uncharacterized protein</fullName>
    </submittedName>
</protein>
<evidence type="ECO:0000313" key="1">
    <source>
        <dbReference type="EMBL" id="QHT37019.1"/>
    </source>
</evidence>
<organism evidence="1">
    <name type="scientific">viral metagenome</name>
    <dbReference type="NCBI Taxonomy" id="1070528"/>
    <lineage>
        <taxon>unclassified sequences</taxon>
        <taxon>metagenomes</taxon>
        <taxon>organismal metagenomes</taxon>
    </lineage>
</organism>